<reference evidence="7 8" key="1">
    <citation type="journal article" date="2014" name="BMC Genomics">
        <title>Complete genome sequence of producer of the glycopeptide antibiotic Aculeximycin Kutzneria albida DSM 43870T, a representative of minor genus of Pseudonocardiaceae.</title>
        <authorList>
            <person name="Rebets Y."/>
            <person name="Tokovenko B."/>
            <person name="Lushchyk I."/>
            <person name="Ruckert C."/>
            <person name="Zaburannyi N."/>
            <person name="Bechthold A."/>
            <person name="Kalinowski J."/>
            <person name="Luzhetskyy A."/>
        </authorList>
    </citation>
    <scope>NUCLEOTIDE SEQUENCE [LARGE SCALE GENOMIC DNA]</scope>
    <source>
        <strain evidence="7">DSM 43870</strain>
    </source>
</reference>
<dbReference type="GO" id="GO:0022857">
    <property type="term" value="F:transmembrane transporter activity"/>
    <property type="evidence" value="ECO:0007669"/>
    <property type="project" value="InterPro"/>
</dbReference>
<name>W5WEF5_9PSEU</name>
<feature type="transmembrane region" description="Helical" evidence="5">
    <location>
        <begin position="301"/>
        <end position="323"/>
    </location>
</feature>
<keyword evidence="4 5" id="KW-0472">Membrane</keyword>
<feature type="transmembrane region" description="Helical" evidence="5">
    <location>
        <begin position="354"/>
        <end position="373"/>
    </location>
</feature>
<gene>
    <name evidence="7" type="ORF">KALB_6213</name>
</gene>
<feature type="transmembrane region" description="Helical" evidence="5">
    <location>
        <begin position="330"/>
        <end position="348"/>
    </location>
</feature>
<sequence length="447" mass="45398">MIDLAARPTVRGGALLTAMSVTVLAYSLTQTMLVPTTTVLQHALNTTATWAAWAVLSAPLLASAVLTPLIGKLGDFHGKRRVLLWVLAVFLLGTLGGLVAWDIGSLIAFRAVQGVSLGVLPLVFGIVKESLPADRVTHGLALTSGLVGGAAGLGLVLGGLLVDLLSWRWLFAVSAVLVTAALVLVARSVPESPHRPGGRLDVPGAVLLALGIGGLLLALPLGPTLGWGSAWVLGLFALAVLGLAAFLVVERRSTSPLVDPEVLVDRPVLWIHLAALSLGAAQFVLYVLVPKIAQTGFGTGVTVAGLIMLPGTLVMLPASWLAVRLGERTSLAAGLGCVAAAAGLLALWNGQVWHLVVFYLVASVGFGLVMAVLPRLVTGSVPHDRVATANGVNTVARTAGGAVGSQLAAAILVSGGGYPFAFGAAALVALAGVLLSSGATREGLADQ</sequence>
<keyword evidence="8" id="KW-1185">Reference proteome</keyword>
<dbReference type="SUPFAM" id="SSF103473">
    <property type="entry name" value="MFS general substrate transporter"/>
    <property type="match status" value="2"/>
</dbReference>
<dbReference type="PATRIC" id="fig|1449976.3.peg.6235"/>
<feature type="transmembrane region" description="Helical" evidence="5">
    <location>
        <begin position="228"/>
        <end position="249"/>
    </location>
</feature>
<dbReference type="Gene3D" id="1.20.1250.20">
    <property type="entry name" value="MFS general substrate transporter like domains"/>
    <property type="match status" value="1"/>
</dbReference>
<feature type="transmembrane region" description="Helical" evidence="5">
    <location>
        <begin position="167"/>
        <end position="190"/>
    </location>
</feature>
<organism evidence="7 8">
    <name type="scientific">Kutzneria albida DSM 43870</name>
    <dbReference type="NCBI Taxonomy" id="1449976"/>
    <lineage>
        <taxon>Bacteria</taxon>
        <taxon>Bacillati</taxon>
        <taxon>Actinomycetota</taxon>
        <taxon>Actinomycetes</taxon>
        <taxon>Pseudonocardiales</taxon>
        <taxon>Pseudonocardiaceae</taxon>
        <taxon>Kutzneria</taxon>
    </lineage>
</organism>
<dbReference type="PROSITE" id="PS50850">
    <property type="entry name" value="MFS"/>
    <property type="match status" value="1"/>
</dbReference>
<keyword evidence="3 5" id="KW-1133">Transmembrane helix</keyword>
<dbReference type="InterPro" id="IPR011701">
    <property type="entry name" value="MFS"/>
</dbReference>
<evidence type="ECO:0000256" key="2">
    <source>
        <dbReference type="ARBA" id="ARBA00022692"/>
    </source>
</evidence>
<dbReference type="PANTHER" id="PTHR23501">
    <property type="entry name" value="MAJOR FACILITATOR SUPERFAMILY"/>
    <property type="match status" value="1"/>
</dbReference>
<dbReference type="InterPro" id="IPR020846">
    <property type="entry name" value="MFS_dom"/>
</dbReference>
<dbReference type="KEGG" id="kal:KALB_6213"/>
<accession>W5WEF5</accession>
<dbReference type="HOGENOM" id="CLU_000960_34_0_11"/>
<proteinExistence type="predicted"/>
<evidence type="ECO:0000256" key="1">
    <source>
        <dbReference type="ARBA" id="ARBA00004651"/>
    </source>
</evidence>
<evidence type="ECO:0000256" key="5">
    <source>
        <dbReference type="SAM" id="Phobius"/>
    </source>
</evidence>
<evidence type="ECO:0000259" key="6">
    <source>
        <dbReference type="PROSITE" id="PS50850"/>
    </source>
</evidence>
<keyword evidence="2 5" id="KW-0812">Transmembrane</keyword>
<feature type="transmembrane region" description="Helical" evidence="5">
    <location>
        <begin position="269"/>
        <end position="289"/>
    </location>
</feature>
<dbReference type="PANTHER" id="PTHR23501:SF197">
    <property type="entry name" value="COMD"/>
    <property type="match status" value="1"/>
</dbReference>
<dbReference type="EMBL" id="CP007155">
    <property type="protein sequence ID" value="AHH99573.1"/>
    <property type="molecule type" value="Genomic_DNA"/>
</dbReference>
<dbReference type="eggNOG" id="COG2814">
    <property type="taxonomic scope" value="Bacteria"/>
</dbReference>
<dbReference type="OrthoDB" id="4484751at2"/>
<evidence type="ECO:0000256" key="4">
    <source>
        <dbReference type="ARBA" id="ARBA00023136"/>
    </source>
</evidence>
<protein>
    <recommendedName>
        <fullName evidence="6">Major facilitator superfamily (MFS) profile domain-containing protein</fullName>
    </recommendedName>
</protein>
<dbReference type="AlphaFoldDB" id="W5WEF5"/>
<feature type="transmembrane region" description="Helical" evidence="5">
    <location>
        <begin position="202"/>
        <end position="222"/>
    </location>
</feature>
<dbReference type="Proteomes" id="UP000019225">
    <property type="component" value="Chromosome"/>
</dbReference>
<feature type="transmembrane region" description="Helical" evidence="5">
    <location>
        <begin position="82"/>
        <end position="101"/>
    </location>
</feature>
<evidence type="ECO:0000313" key="7">
    <source>
        <dbReference type="EMBL" id="AHH99573.1"/>
    </source>
</evidence>
<feature type="transmembrane region" description="Helical" evidence="5">
    <location>
        <begin position="50"/>
        <end position="70"/>
    </location>
</feature>
<evidence type="ECO:0000313" key="8">
    <source>
        <dbReference type="Proteomes" id="UP000019225"/>
    </source>
</evidence>
<evidence type="ECO:0000256" key="3">
    <source>
        <dbReference type="ARBA" id="ARBA00022989"/>
    </source>
</evidence>
<comment type="subcellular location">
    <subcellularLocation>
        <location evidence="1">Cell membrane</location>
        <topology evidence="1">Multi-pass membrane protein</topology>
    </subcellularLocation>
</comment>
<dbReference type="Pfam" id="PF07690">
    <property type="entry name" value="MFS_1"/>
    <property type="match status" value="1"/>
</dbReference>
<dbReference type="InterPro" id="IPR036259">
    <property type="entry name" value="MFS_trans_sf"/>
</dbReference>
<feature type="transmembrane region" description="Helical" evidence="5">
    <location>
        <begin position="139"/>
        <end position="161"/>
    </location>
</feature>
<feature type="transmembrane region" description="Helical" evidence="5">
    <location>
        <begin position="420"/>
        <end position="439"/>
    </location>
</feature>
<dbReference type="GO" id="GO:0005886">
    <property type="term" value="C:plasma membrane"/>
    <property type="evidence" value="ECO:0007669"/>
    <property type="project" value="UniProtKB-SubCell"/>
</dbReference>
<feature type="domain" description="Major facilitator superfamily (MFS) profile" evidence="6">
    <location>
        <begin position="15"/>
        <end position="441"/>
    </location>
</feature>
<dbReference type="Gene3D" id="1.20.1720.10">
    <property type="entry name" value="Multidrug resistance protein D"/>
    <property type="match status" value="1"/>
</dbReference>
<feature type="transmembrane region" description="Helical" evidence="5">
    <location>
        <begin position="12"/>
        <end position="30"/>
    </location>
</feature>
<dbReference type="RefSeq" id="WP_025359475.1">
    <property type="nucleotide sequence ID" value="NZ_CP007155.1"/>
</dbReference>
<dbReference type="STRING" id="1449976.KALB_6213"/>